<reference evidence="3" key="1">
    <citation type="journal article" date="2023" name="Mol. Phylogenet. Evol.">
        <title>Genome-scale phylogeny and comparative genomics of the fungal order Sordariales.</title>
        <authorList>
            <person name="Hensen N."/>
            <person name="Bonometti L."/>
            <person name="Westerberg I."/>
            <person name="Brannstrom I.O."/>
            <person name="Guillou S."/>
            <person name="Cros-Aarteil S."/>
            <person name="Calhoun S."/>
            <person name="Haridas S."/>
            <person name="Kuo A."/>
            <person name="Mondo S."/>
            <person name="Pangilinan J."/>
            <person name="Riley R."/>
            <person name="LaButti K."/>
            <person name="Andreopoulos B."/>
            <person name="Lipzen A."/>
            <person name="Chen C."/>
            <person name="Yan M."/>
            <person name="Daum C."/>
            <person name="Ng V."/>
            <person name="Clum A."/>
            <person name="Steindorff A."/>
            <person name="Ohm R.A."/>
            <person name="Martin F."/>
            <person name="Silar P."/>
            <person name="Natvig D.O."/>
            <person name="Lalanne C."/>
            <person name="Gautier V."/>
            <person name="Ament-Velasquez S.L."/>
            <person name="Kruys A."/>
            <person name="Hutchinson M.I."/>
            <person name="Powell A.J."/>
            <person name="Barry K."/>
            <person name="Miller A.N."/>
            <person name="Grigoriev I.V."/>
            <person name="Debuchy R."/>
            <person name="Gladieux P."/>
            <person name="Hiltunen Thoren M."/>
            <person name="Johannesson H."/>
        </authorList>
    </citation>
    <scope>NUCLEOTIDE SEQUENCE</scope>
    <source>
        <strain evidence="3">CBS 232.78</strain>
    </source>
</reference>
<keyword evidence="2" id="KW-0472">Membrane</keyword>
<gene>
    <name evidence="3" type="ORF">B0H63DRAFT_456091</name>
</gene>
<organism evidence="3 4">
    <name type="scientific">Podospora didyma</name>
    <dbReference type="NCBI Taxonomy" id="330526"/>
    <lineage>
        <taxon>Eukaryota</taxon>
        <taxon>Fungi</taxon>
        <taxon>Dikarya</taxon>
        <taxon>Ascomycota</taxon>
        <taxon>Pezizomycotina</taxon>
        <taxon>Sordariomycetes</taxon>
        <taxon>Sordariomycetidae</taxon>
        <taxon>Sordariales</taxon>
        <taxon>Podosporaceae</taxon>
        <taxon>Podospora</taxon>
    </lineage>
</organism>
<name>A0AAE0JZ78_9PEZI</name>
<dbReference type="EMBL" id="JAULSW010000012">
    <property type="protein sequence ID" value="KAK3366376.1"/>
    <property type="molecule type" value="Genomic_DNA"/>
</dbReference>
<feature type="region of interest" description="Disordered" evidence="1">
    <location>
        <begin position="1"/>
        <end position="21"/>
    </location>
</feature>
<dbReference type="Proteomes" id="UP001285441">
    <property type="component" value="Unassembled WGS sequence"/>
</dbReference>
<reference evidence="3" key="2">
    <citation type="submission" date="2023-06" db="EMBL/GenBank/DDBJ databases">
        <authorList>
            <consortium name="Lawrence Berkeley National Laboratory"/>
            <person name="Haridas S."/>
            <person name="Hensen N."/>
            <person name="Bonometti L."/>
            <person name="Westerberg I."/>
            <person name="Brannstrom I.O."/>
            <person name="Guillou S."/>
            <person name="Cros-Aarteil S."/>
            <person name="Calhoun S."/>
            <person name="Kuo A."/>
            <person name="Mondo S."/>
            <person name="Pangilinan J."/>
            <person name="Riley R."/>
            <person name="LaButti K."/>
            <person name="Andreopoulos B."/>
            <person name="Lipzen A."/>
            <person name="Chen C."/>
            <person name="Yanf M."/>
            <person name="Daum C."/>
            <person name="Ng V."/>
            <person name="Clum A."/>
            <person name="Steindorff A."/>
            <person name="Ohm R."/>
            <person name="Martin F."/>
            <person name="Silar P."/>
            <person name="Natvig D."/>
            <person name="Lalanne C."/>
            <person name="Gautier V."/>
            <person name="Ament-velasquez S.L."/>
            <person name="Kruys A."/>
            <person name="Hutchinson M.I."/>
            <person name="Powell A.J."/>
            <person name="Barry K."/>
            <person name="Miller A.N."/>
            <person name="Grigoriev I.V."/>
            <person name="Debuchy R."/>
            <person name="Gladieux P."/>
            <person name="Thoren M.H."/>
            <person name="Johannesson H."/>
        </authorList>
    </citation>
    <scope>NUCLEOTIDE SEQUENCE</scope>
    <source>
        <strain evidence="3">CBS 232.78</strain>
    </source>
</reference>
<evidence type="ECO:0000313" key="3">
    <source>
        <dbReference type="EMBL" id="KAK3366376.1"/>
    </source>
</evidence>
<keyword evidence="2" id="KW-1133">Transmembrane helix</keyword>
<keyword evidence="4" id="KW-1185">Reference proteome</keyword>
<sequence>MSKPACQKHCTPDSEDHQEALDSTNHVGTSANASLPVKPQEMPPVWPISKIVTRLVDIFFLSVFVFIVAGGVIVVVVGVNVIYGFMVYFGVIANTGDARLLSDKDVRLEEMSRASPGGEEGSSSNPIARDAAEYARNAGLEAKNYTVPTGDSSGIIGLWHGHTASTRTRSHATFRTELKYEDLITQKAMKDAYLSIRIFHCQHLNESDADDQRGEGASISGIHIAVCVLDEDIEARVMLGNALGTIWMSLELS</sequence>
<proteinExistence type="predicted"/>
<protein>
    <submittedName>
        <fullName evidence="3">Uncharacterized protein</fullName>
    </submittedName>
</protein>
<accession>A0AAE0JZ78</accession>
<feature type="compositionally biased region" description="Basic and acidic residues" evidence="1">
    <location>
        <begin position="10"/>
        <end position="20"/>
    </location>
</feature>
<evidence type="ECO:0000256" key="1">
    <source>
        <dbReference type="SAM" id="MobiDB-lite"/>
    </source>
</evidence>
<evidence type="ECO:0000313" key="4">
    <source>
        <dbReference type="Proteomes" id="UP001285441"/>
    </source>
</evidence>
<comment type="caution">
    <text evidence="3">The sequence shown here is derived from an EMBL/GenBank/DDBJ whole genome shotgun (WGS) entry which is preliminary data.</text>
</comment>
<evidence type="ECO:0000256" key="2">
    <source>
        <dbReference type="SAM" id="Phobius"/>
    </source>
</evidence>
<feature type="transmembrane region" description="Helical" evidence="2">
    <location>
        <begin position="58"/>
        <end position="91"/>
    </location>
</feature>
<dbReference type="AlphaFoldDB" id="A0AAE0JZ78"/>
<keyword evidence="2" id="KW-0812">Transmembrane</keyword>